<feature type="transmembrane region" description="Helical" evidence="1">
    <location>
        <begin position="80"/>
        <end position="98"/>
    </location>
</feature>
<evidence type="ECO:0000313" key="4">
    <source>
        <dbReference type="Proteomes" id="UP000306791"/>
    </source>
</evidence>
<dbReference type="Proteomes" id="UP000306791">
    <property type="component" value="Unassembled WGS sequence"/>
</dbReference>
<keyword evidence="3" id="KW-0378">Hydrolase</keyword>
<reference evidence="3 4" key="1">
    <citation type="submission" date="2019-05" db="EMBL/GenBank/DDBJ databases">
        <title>Microbulbifer harenosus sp. nov., an alginate-degrading bacterium isolated from coastal sand.</title>
        <authorList>
            <person name="Huang H."/>
            <person name="Mo K."/>
            <person name="Bao S."/>
        </authorList>
    </citation>
    <scope>NUCLEOTIDE SEQUENCE [LARGE SCALE GENOMIC DNA]</scope>
    <source>
        <strain evidence="3 4">HB161719</strain>
    </source>
</reference>
<feature type="domain" description="CAAX prenyl protease 2/Lysostaphin resistance protein A-like" evidence="2">
    <location>
        <begin position="177"/>
        <end position="270"/>
    </location>
</feature>
<dbReference type="InterPro" id="IPR003675">
    <property type="entry name" value="Rce1/LyrA-like_dom"/>
</dbReference>
<gene>
    <name evidence="3" type="ORF">FDY93_15445</name>
</gene>
<feature type="transmembrane region" description="Helical" evidence="1">
    <location>
        <begin position="118"/>
        <end position="139"/>
    </location>
</feature>
<feature type="transmembrane region" description="Helical" evidence="1">
    <location>
        <begin position="40"/>
        <end position="68"/>
    </location>
</feature>
<dbReference type="EMBL" id="VANI01000016">
    <property type="protein sequence ID" value="TLM75689.1"/>
    <property type="molecule type" value="Genomic_DNA"/>
</dbReference>
<accession>A0ABY2UEL1</accession>
<keyword evidence="1" id="KW-1133">Transmembrane helix</keyword>
<sequence length="279" mass="30203">MMAPNVPFLKIENGFSMFSLNVQQGAPVIRTAEPFDNKSLWLPAAFLCLLAIPFGWIGVFAPAIWLGLVAIENTAGWKKAASFLITGLLMLVVNSGVIPGNEHIAVLAPYSDAEGNLIYASFRPAKAAIALTIVVFMLMRPQPLRRADLPLMLAVIAVPIVAGAFLIGVAPKLNATIAIAALINLLVVCIAEEGFFRWVFQRGLDTWLKKWKWVGTCIVAAIFTGLHTGWAASPTLLALVGVAGLGYALVWQLRGSFWACVLTHWGVNLLHMTLLRYPG</sequence>
<comment type="caution">
    <text evidence="3">The sequence shown here is derived from an EMBL/GenBank/DDBJ whole genome shotgun (WGS) entry which is preliminary data.</text>
</comment>
<keyword evidence="1" id="KW-0812">Transmembrane</keyword>
<evidence type="ECO:0000256" key="1">
    <source>
        <dbReference type="SAM" id="Phobius"/>
    </source>
</evidence>
<keyword evidence="3" id="KW-0482">Metalloprotease</keyword>
<proteinExistence type="predicted"/>
<organism evidence="3 4">
    <name type="scientific">Microbulbifer harenosus</name>
    <dbReference type="NCBI Taxonomy" id="2576840"/>
    <lineage>
        <taxon>Bacteria</taxon>
        <taxon>Pseudomonadati</taxon>
        <taxon>Pseudomonadota</taxon>
        <taxon>Gammaproteobacteria</taxon>
        <taxon>Cellvibrionales</taxon>
        <taxon>Microbulbiferaceae</taxon>
        <taxon>Microbulbifer</taxon>
    </lineage>
</organism>
<name>A0ABY2UEL1_9GAMM</name>
<keyword evidence="3" id="KW-0645">Protease</keyword>
<keyword evidence="1" id="KW-0472">Membrane</keyword>
<feature type="transmembrane region" description="Helical" evidence="1">
    <location>
        <begin position="151"/>
        <end position="171"/>
    </location>
</feature>
<dbReference type="GO" id="GO:0008237">
    <property type="term" value="F:metallopeptidase activity"/>
    <property type="evidence" value="ECO:0007669"/>
    <property type="project" value="UniProtKB-KW"/>
</dbReference>
<evidence type="ECO:0000313" key="3">
    <source>
        <dbReference type="EMBL" id="TLM75689.1"/>
    </source>
</evidence>
<feature type="transmembrane region" description="Helical" evidence="1">
    <location>
        <begin position="211"/>
        <end position="230"/>
    </location>
</feature>
<protein>
    <submittedName>
        <fullName evidence="3">CPBP family intramembrane metalloprotease</fullName>
    </submittedName>
</protein>
<keyword evidence="4" id="KW-1185">Reference proteome</keyword>
<dbReference type="Pfam" id="PF02517">
    <property type="entry name" value="Rce1-like"/>
    <property type="match status" value="1"/>
</dbReference>
<evidence type="ECO:0000259" key="2">
    <source>
        <dbReference type="Pfam" id="PF02517"/>
    </source>
</evidence>
<feature type="transmembrane region" description="Helical" evidence="1">
    <location>
        <begin position="177"/>
        <end position="199"/>
    </location>
</feature>